<dbReference type="InterPro" id="IPR031852">
    <property type="entry name" value="Vik1/Cik1_MT-bd"/>
</dbReference>
<sequence>MGTKRSRKGGELPTRSSGVSSLSYAATERPPPTKVPRTAAATAQPSSARRFGFKGPSISQLPTPVTAATTIKTQRSLASDTHGETLVGVRSAVDVVESAAPIELDVHVLDTFKESFSQEMTTTLEQLLAFKHKTNKFAVKARKEEQINYIKQLKAGVRDVVATIQDFSKECTTMDDKLTAEKATLERRLAVLQHAARSKDQSETELKQLRQQYEIMQKSAARIRASEQEVVRSNAVLRDNAAKLEIQLEVAQKAKEQLKLDLKAHEARMVDESRRFEDIKHELELSYERKGHNEDKRKQAELEKLQEQLSKTREELASVHKDLDNYKDRAIDAANSLNDERERRTRAEMEKCTLEAKNQALETRVSSAENEVAELKGKLQHKDGEVSNLVKSLTEIQKFNATASTKVEADKKELADKVERLQTAIRTLERQESSNLTTVRDLRNQLELEIKSRKEAEKSEQEVRARMKQLESELQEKMQKVGVEGGVRQMLEDQVRELRTEHIAVNAQMEAVKAEMKRLQFAGVDSKEQHNKQIDILEERFRQERANFRSQIDNLQEEKVSLESEVQTLRTRASTVRDGDVEELCKVKREADILRRRLTELTNQGAQSIAQKDDMILELEEKVKQGDKMRRAMHNTIQELRGNVRVFARTRPFLPSDHCDPNTTTPVISCDFNGESLKLRRPGKNPSDPDTFAFTFDKVFAPSAGQDSVFERTGSGKTHTMQGSGNGQMRGIIPRAIEMILQECETLKDQGWNYITKVSFLEIYNETLKDLLATKHSGDNKLDQVEVLMERASRARSVACTDMNAQSSRSHSVFTLHLQGVNDKDGVMLNGQLNLVDLAGSERASRSNVSGDRLKETQAINKSLSCLADVFNAIGNKASHIPFRNSKLTYLLQSSLSGDGKTLMMVNLSPTLESASESLCSLRFAKQVNQCELGKPKRQIKSRKERP</sequence>
<feature type="compositionally biased region" description="Polar residues" evidence="9">
    <location>
        <begin position="14"/>
        <end position="24"/>
    </location>
</feature>
<evidence type="ECO:0000256" key="4">
    <source>
        <dbReference type="ARBA" id="ARBA00022840"/>
    </source>
</evidence>
<comment type="similarity">
    <text evidence="1">Belongs to the TRAFAC class myosin-kinesin ATPase superfamily. Kinesin family. KIN-14 subfamily.</text>
</comment>
<dbReference type="GO" id="GO:0008017">
    <property type="term" value="F:microtubule binding"/>
    <property type="evidence" value="ECO:0007669"/>
    <property type="project" value="InterPro"/>
</dbReference>
<dbReference type="Gene3D" id="6.10.250.3110">
    <property type="match status" value="1"/>
</dbReference>
<dbReference type="PROSITE" id="PS50067">
    <property type="entry name" value="KINESIN_MOTOR_2"/>
    <property type="match status" value="1"/>
</dbReference>
<keyword evidence="2 7" id="KW-0493">Microtubule</keyword>
<evidence type="ECO:0000256" key="3">
    <source>
        <dbReference type="ARBA" id="ARBA00022741"/>
    </source>
</evidence>
<feature type="domain" description="Kinesin motor" evidence="10">
    <location>
        <begin position="643"/>
        <end position="931"/>
    </location>
</feature>
<evidence type="ECO:0000313" key="12">
    <source>
        <dbReference type="EMBL" id="KAG2910087.1"/>
    </source>
</evidence>
<dbReference type="GO" id="GO:0007018">
    <property type="term" value="P:microtubule-based movement"/>
    <property type="evidence" value="ECO:0007669"/>
    <property type="project" value="InterPro"/>
</dbReference>
<dbReference type="InterPro" id="IPR001752">
    <property type="entry name" value="Kinesin_motor_dom"/>
</dbReference>
<protein>
    <recommendedName>
        <fullName evidence="7">Kinesin-like protein</fullName>
    </recommendedName>
</protein>
<keyword evidence="5 7" id="KW-0505">Motor protein</keyword>
<evidence type="ECO:0000313" key="13">
    <source>
        <dbReference type="Proteomes" id="UP000735874"/>
    </source>
</evidence>
<feature type="coiled-coil region" evidence="8">
    <location>
        <begin position="192"/>
        <end position="572"/>
    </location>
</feature>
<dbReference type="Pfam" id="PF00225">
    <property type="entry name" value="Kinesin"/>
    <property type="match status" value="2"/>
</dbReference>
<comment type="caution">
    <text evidence="11">The sequence shown here is derived from an EMBL/GenBank/DDBJ whole genome shotgun (WGS) entry which is preliminary data.</text>
</comment>
<evidence type="ECO:0000256" key="9">
    <source>
        <dbReference type="SAM" id="MobiDB-lite"/>
    </source>
</evidence>
<evidence type="ECO:0000256" key="6">
    <source>
        <dbReference type="PROSITE-ProRule" id="PRU00283"/>
    </source>
</evidence>
<dbReference type="PROSITE" id="PS00411">
    <property type="entry name" value="KINESIN_MOTOR_1"/>
    <property type="match status" value="1"/>
</dbReference>
<dbReference type="VEuPathDB" id="FungiDB:PC110_g12796"/>
<dbReference type="InterPro" id="IPR036961">
    <property type="entry name" value="Kinesin_motor_dom_sf"/>
</dbReference>
<evidence type="ECO:0000259" key="10">
    <source>
        <dbReference type="PROSITE" id="PS50067"/>
    </source>
</evidence>
<dbReference type="Proteomes" id="UP000736787">
    <property type="component" value="Unassembled WGS sequence"/>
</dbReference>
<accession>A0A8T0YBX3</accession>
<dbReference type="GO" id="GO:0005874">
    <property type="term" value="C:microtubule"/>
    <property type="evidence" value="ECO:0007669"/>
    <property type="project" value="UniProtKB-KW"/>
</dbReference>
<organism evidence="11 13">
    <name type="scientific">Phytophthora cactorum</name>
    <dbReference type="NCBI Taxonomy" id="29920"/>
    <lineage>
        <taxon>Eukaryota</taxon>
        <taxon>Sar</taxon>
        <taxon>Stramenopiles</taxon>
        <taxon>Oomycota</taxon>
        <taxon>Peronosporomycetes</taxon>
        <taxon>Peronosporales</taxon>
        <taxon>Peronosporaceae</taxon>
        <taxon>Phytophthora</taxon>
    </lineage>
</organism>
<dbReference type="PRINTS" id="PR00380">
    <property type="entry name" value="KINESINHEAVY"/>
</dbReference>
<dbReference type="Gene3D" id="3.40.850.10">
    <property type="entry name" value="Kinesin motor domain"/>
    <property type="match status" value="2"/>
</dbReference>
<dbReference type="PANTHER" id="PTHR47972">
    <property type="entry name" value="KINESIN-LIKE PROTEIN KLP-3"/>
    <property type="match status" value="1"/>
</dbReference>
<dbReference type="Pfam" id="PF16796">
    <property type="entry name" value="Microtub_bd"/>
    <property type="match status" value="1"/>
</dbReference>
<dbReference type="SUPFAM" id="SSF52540">
    <property type="entry name" value="P-loop containing nucleoside triphosphate hydrolases"/>
    <property type="match status" value="1"/>
</dbReference>
<dbReference type="EMBL" id="RCMG01000870">
    <property type="protein sequence ID" value="KAG2844054.1"/>
    <property type="molecule type" value="Genomic_DNA"/>
</dbReference>
<evidence type="ECO:0000256" key="7">
    <source>
        <dbReference type="RuleBase" id="RU000394"/>
    </source>
</evidence>
<keyword evidence="4 7" id="KW-0067">ATP-binding</keyword>
<evidence type="ECO:0000256" key="2">
    <source>
        <dbReference type="ARBA" id="ARBA00022701"/>
    </source>
</evidence>
<evidence type="ECO:0000313" key="11">
    <source>
        <dbReference type="EMBL" id="KAG2844054.1"/>
    </source>
</evidence>
<dbReference type="AlphaFoldDB" id="A0A8T0YBX3"/>
<dbReference type="InterPro" id="IPR019821">
    <property type="entry name" value="Kinesin_motor_CS"/>
</dbReference>
<gene>
    <name evidence="11" type="ORF">PC113_g18474</name>
    <name evidence="12" type="ORF">PC117_g19493</name>
</gene>
<name>A0A8T0YBX3_9STRA</name>
<proteinExistence type="inferred from homology"/>
<dbReference type="PANTHER" id="PTHR47972:SF45">
    <property type="entry name" value="PROTEIN CLARET SEGREGATIONAL"/>
    <property type="match status" value="1"/>
</dbReference>
<dbReference type="Proteomes" id="UP000735874">
    <property type="component" value="Unassembled WGS sequence"/>
</dbReference>
<dbReference type="InterPro" id="IPR027417">
    <property type="entry name" value="P-loop_NTPase"/>
</dbReference>
<keyword evidence="3 7" id="KW-0547">Nucleotide-binding</keyword>
<dbReference type="GO" id="GO:0003777">
    <property type="term" value="F:microtubule motor activity"/>
    <property type="evidence" value="ECO:0007669"/>
    <property type="project" value="InterPro"/>
</dbReference>
<comment type="caution">
    <text evidence="6">Lacks conserved residue(s) required for the propagation of feature annotation.</text>
</comment>
<evidence type="ECO:0000256" key="8">
    <source>
        <dbReference type="SAM" id="Coils"/>
    </source>
</evidence>
<evidence type="ECO:0000256" key="1">
    <source>
        <dbReference type="ARBA" id="ARBA00010899"/>
    </source>
</evidence>
<dbReference type="GO" id="GO:0005524">
    <property type="term" value="F:ATP binding"/>
    <property type="evidence" value="ECO:0007669"/>
    <property type="project" value="UniProtKB-KW"/>
</dbReference>
<evidence type="ECO:0000256" key="5">
    <source>
        <dbReference type="ARBA" id="ARBA00023175"/>
    </source>
</evidence>
<reference evidence="11" key="1">
    <citation type="submission" date="2018-10" db="EMBL/GenBank/DDBJ databases">
        <title>Effector identification in a new, highly contiguous assembly of the strawberry crown rot pathogen Phytophthora cactorum.</title>
        <authorList>
            <person name="Armitage A.D."/>
            <person name="Nellist C.F."/>
            <person name="Bates H."/>
            <person name="Vickerstaff R.J."/>
            <person name="Harrison R.J."/>
        </authorList>
    </citation>
    <scope>NUCLEOTIDE SEQUENCE</scope>
    <source>
        <strain evidence="11">15-7</strain>
        <strain evidence="12">4040</strain>
    </source>
</reference>
<dbReference type="InterPro" id="IPR027640">
    <property type="entry name" value="Kinesin-like_fam"/>
</dbReference>
<keyword evidence="8" id="KW-0175">Coiled coil</keyword>
<dbReference type="SMART" id="SM00129">
    <property type="entry name" value="KISc"/>
    <property type="match status" value="1"/>
</dbReference>
<feature type="region of interest" description="Disordered" evidence="9">
    <location>
        <begin position="1"/>
        <end position="56"/>
    </location>
</feature>
<dbReference type="EMBL" id="RCMK01000852">
    <property type="protein sequence ID" value="KAG2910087.1"/>
    <property type="molecule type" value="Genomic_DNA"/>
</dbReference>